<accession>A0A4R6XMY3</accession>
<evidence type="ECO:0000313" key="5">
    <source>
        <dbReference type="Proteomes" id="UP000295724"/>
    </source>
</evidence>
<dbReference type="Gene3D" id="1.10.287.470">
    <property type="entry name" value="Helix hairpin bin"/>
    <property type="match status" value="1"/>
</dbReference>
<dbReference type="GO" id="GO:1990281">
    <property type="term" value="C:efflux pump complex"/>
    <property type="evidence" value="ECO:0007669"/>
    <property type="project" value="TreeGrafter"/>
</dbReference>
<dbReference type="Pfam" id="PF25876">
    <property type="entry name" value="HH_MFP_RND"/>
    <property type="match status" value="1"/>
</dbReference>
<reference evidence="4 5" key="1">
    <citation type="submission" date="2019-03" db="EMBL/GenBank/DDBJ databases">
        <title>Genomic Encyclopedia of Type Strains, Phase IV (KMG-IV): sequencing the most valuable type-strain genomes for metagenomic binning, comparative biology and taxonomic classification.</title>
        <authorList>
            <person name="Goeker M."/>
        </authorList>
    </citation>
    <scope>NUCLEOTIDE SEQUENCE [LARGE SCALE GENOMIC DNA]</scope>
    <source>
        <strain evidence="4 5">DSM 25488</strain>
    </source>
</reference>
<dbReference type="EMBL" id="SNZB01000006">
    <property type="protein sequence ID" value="TDR17468.1"/>
    <property type="molecule type" value="Genomic_DNA"/>
</dbReference>
<dbReference type="Proteomes" id="UP000295724">
    <property type="component" value="Unassembled WGS sequence"/>
</dbReference>
<feature type="coiled-coil region" evidence="2">
    <location>
        <begin position="101"/>
        <end position="166"/>
    </location>
</feature>
<dbReference type="PROSITE" id="PS51257">
    <property type="entry name" value="PROKAR_LIPOPROTEIN"/>
    <property type="match status" value="1"/>
</dbReference>
<keyword evidence="2" id="KW-0175">Coiled coil</keyword>
<dbReference type="SUPFAM" id="SSF111369">
    <property type="entry name" value="HlyD-like secretion proteins"/>
    <property type="match status" value="1"/>
</dbReference>
<evidence type="ECO:0000256" key="2">
    <source>
        <dbReference type="SAM" id="Coils"/>
    </source>
</evidence>
<evidence type="ECO:0000256" key="1">
    <source>
        <dbReference type="ARBA" id="ARBA00009477"/>
    </source>
</evidence>
<gene>
    <name evidence="4" type="ORF">C8D91_2526</name>
</gene>
<dbReference type="NCBIfam" id="TIGR01730">
    <property type="entry name" value="RND_mfp"/>
    <property type="match status" value="1"/>
</dbReference>
<dbReference type="OrthoDB" id="9806939at2"/>
<comment type="similarity">
    <text evidence="1">Belongs to the membrane fusion protein (MFP) (TC 8.A.1) family.</text>
</comment>
<feature type="domain" description="Multidrug resistance protein MdtA-like alpha-helical hairpin" evidence="3">
    <location>
        <begin position="102"/>
        <end position="165"/>
    </location>
</feature>
<dbReference type="Gene3D" id="2.40.50.100">
    <property type="match status" value="1"/>
</dbReference>
<dbReference type="Gene3D" id="2.40.30.170">
    <property type="match status" value="1"/>
</dbReference>
<proteinExistence type="inferred from homology"/>
<keyword evidence="5" id="KW-1185">Reference proteome</keyword>
<organism evidence="4 5">
    <name type="scientific">Marinicella litoralis</name>
    <dbReference type="NCBI Taxonomy" id="644220"/>
    <lineage>
        <taxon>Bacteria</taxon>
        <taxon>Pseudomonadati</taxon>
        <taxon>Pseudomonadota</taxon>
        <taxon>Gammaproteobacteria</taxon>
        <taxon>Lysobacterales</taxon>
        <taxon>Marinicellaceae</taxon>
        <taxon>Marinicella</taxon>
    </lineage>
</organism>
<dbReference type="InterPro" id="IPR006143">
    <property type="entry name" value="RND_pump_MFP"/>
</dbReference>
<dbReference type="PANTHER" id="PTHR30469">
    <property type="entry name" value="MULTIDRUG RESISTANCE PROTEIN MDTA"/>
    <property type="match status" value="1"/>
</dbReference>
<name>A0A4R6XMY3_9GAMM</name>
<dbReference type="AlphaFoldDB" id="A0A4R6XMY3"/>
<dbReference type="InterPro" id="IPR058624">
    <property type="entry name" value="MdtA-like_HH"/>
</dbReference>
<dbReference type="GO" id="GO:0015562">
    <property type="term" value="F:efflux transmembrane transporter activity"/>
    <property type="evidence" value="ECO:0007669"/>
    <property type="project" value="TreeGrafter"/>
</dbReference>
<protein>
    <submittedName>
        <fullName evidence="4">RND family efflux transporter MFP subunit</fullName>
    </submittedName>
</protein>
<evidence type="ECO:0000313" key="4">
    <source>
        <dbReference type="EMBL" id="TDR17468.1"/>
    </source>
</evidence>
<evidence type="ECO:0000259" key="3">
    <source>
        <dbReference type="Pfam" id="PF25876"/>
    </source>
</evidence>
<sequence length="352" mass="39459">MKRNYTTLTCIFSCLMIQACSSDIDTESMQTTDVGYSSALFSPQEQFKTHKIPAFVEPTNQANLSFQVSGVITEQWIKIGDYVEAGQNLFKITNPSLKPQIDQFNSQIVAIEATLEQNKAEVTRVKDLIRTNAISQNELDRLINQRDNLKATKKSMEAQLEQAQLLFNETWLKSPFAGSVSEIYKEPGEVISAGELVMVLGGVTSLEAPLYLPSFMHKNMLFGQPLSVTYQHHEMTAKIKEISMTANPKSQLFKVLIEVPMLHDIKSGEKIQVYIEEQIGVYYRLPIESVIDDGINQPFVFLIDNMHVVQSNINLIDIEGDEVIVQMPQQGEIEVVTAGQASLAPKQKLSQP</sequence>
<comment type="caution">
    <text evidence="4">The sequence shown here is derived from an EMBL/GenBank/DDBJ whole genome shotgun (WGS) entry which is preliminary data.</text>
</comment>